<evidence type="ECO:0008006" key="8">
    <source>
        <dbReference type="Google" id="ProtNLM"/>
    </source>
</evidence>
<keyword evidence="1" id="KW-0547">Nucleotide-binding</keyword>
<dbReference type="Pfam" id="PF00350">
    <property type="entry name" value="Dynamin_N"/>
    <property type="match status" value="1"/>
</dbReference>
<keyword evidence="3" id="KW-0175">Coiled coil</keyword>
<dbReference type="STRING" id="1348612.A0A397J1M2"/>
<dbReference type="GO" id="GO:0006897">
    <property type="term" value="P:endocytosis"/>
    <property type="evidence" value="ECO:0007669"/>
    <property type="project" value="TreeGrafter"/>
</dbReference>
<dbReference type="GO" id="GO:0016020">
    <property type="term" value="C:membrane"/>
    <property type="evidence" value="ECO:0007669"/>
    <property type="project" value="TreeGrafter"/>
</dbReference>
<evidence type="ECO:0000256" key="1">
    <source>
        <dbReference type="ARBA" id="ARBA00022741"/>
    </source>
</evidence>
<dbReference type="GO" id="GO:0005739">
    <property type="term" value="C:mitochondrion"/>
    <property type="evidence" value="ECO:0007669"/>
    <property type="project" value="TreeGrafter"/>
</dbReference>
<feature type="coiled-coil region" evidence="3">
    <location>
        <begin position="336"/>
        <end position="367"/>
    </location>
</feature>
<keyword evidence="2" id="KW-0342">GTP-binding</keyword>
<dbReference type="AlphaFoldDB" id="A0A397J1M2"/>
<proteinExistence type="predicted"/>
<dbReference type="InterPro" id="IPR045063">
    <property type="entry name" value="Dynamin_N"/>
</dbReference>
<dbReference type="Pfam" id="PF01031">
    <property type="entry name" value="Dynamin_M"/>
    <property type="match status" value="2"/>
</dbReference>
<dbReference type="GO" id="GO:0008017">
    <property type="term" value="F:microtubule binding"/>
    <property type="evidence" value="ECO:0007669"/>
    <property type="project" value="TreeGrafter"/>
</dbReference>
<dbReference type="GO" id="GO:0000266">
    <property type="term" value="P:mitochondrial fission"/>
    <property type="evidence" value="ECO:0007669"/>
    <property type="project" value="TreeGrafter"/>
</dbReference>
<evidence type="ECO:0000259" key="4">
    <source>
        <dbReference type="PROSITE" id="PS51388"/>
    </source>
</evidence>
<name>A0A397J1M2_9GLOM</name>
<dbReference type="SMART" id="SM00053">
    <property type="entry name" value="DYNc"/>
    <property type="match status" value="1"/>
</dbReference>
<organism evidence="6 7">
    <name type="scientific">Diversispora epigaea</name>
    <dbReference type="NCBI Taxonomy" id="1348612"/>
    <lineage>
        <taxon>Eukaryota</taxon>
        <taxon>Fungi</taxon>
        <taxon>Fungi incertae sedis</taxon>
        <taxon>Mucoromycota</taxon>
        <taxon>Glomeromycotina</taxon>
        <taxon>Glomeromycetes</taxon>
        <taxon>Diversisporales</taxon>
        <taxon>Diversisporaceae</taxon>
        <taxon>Diversispora</taxon>
    </lineage>
</organism>
<dbReference type="Pfam" id="PF02212">
    <property type="entry name" value="GED"/>
    <property type="match status" value="1"/>
</dbReference>
<reference evidence="6 7" key="1">
    <citation type="submission" date="2018-08" db="EMBL/GenBank/DDBJ databases">
        <title>Genome and evolution of the arbuscular mycorrhizal fungus Diversispora epigaea (formerly Glomus versiforme) and its bacterial endosymbionts.</title>
        <authorList>
            <person name="Sun X."/>
            <person name="Fei Z."/>
            <person name="Harrison M."/>
        </authorList>
    </citation>
    <scope>NUCLEOTIDE SEQUENCE [LARGE SCALE GENOMIC DNA]</scope>
    <source>
        <strain evidence="6 7">IT104</strain>
    </source>
</reference>
<dbReference type="PROSITE" id="PS51718">
    <property type="entry name" value="G_DYNAMIN_2"/>
    <property type="match status" value="1"/>
</dbReference>
<feature type="domain" description="GED" evidence="4">
    <location>
        <begin position="635"/>
        <end position="727"/>
    </location>
</feature>
<dbReference type="GO" id="GO:0005874">
    <property type="term" value="C:microtubule"/>
    <property type="evidence" value="ECO:0007669"/>
    <property type="project" value="TreeGrafter"/>
</dbReference>
<dbReference type="GO" id="GO:0016559">
    <property type="term" value="P:peroxisome fission"/>
    <property type="evidence" value="ECO:0007669"/>
    <property type="project" value="TreeGrafter"/>
</dbReference>
<dbReference type="InterPro" id="IPR003130">
    <property type="entry name" value="GED"/>
</dbReference>
<dbReference type="InterPro" id="IPR027417">
    <property type="entry name" value="P-loop_NTPase"/>
</dbReference>
<dbReference type="InterPro" id="IPR030381">
    <property type="entry name" value="G_DYNAMIN_dom"/>
</dbReference>
<dbReference type="PROSITE" id="PS51388">
    <property type="entry name" value="GED"/>
    <property type="match status" value="1"/>
</dbReference>
<dbReference type="InterPro" id="IPR001401">
    <property type="entry name" value="Dynamin_GTPase"/>
</dbReference>
<dbReference type="Gene3D" id="3.40.50.300">
    <property type="entry name" value="P-loop containing nucleotide triphosphate hydrolases"/>
    <property type="match status" value="1"/>
</dbReference>
<dbReference type="Gene3D" id="1.20.120.1240">
    <property type="entry name" value="Dynamin, middle domain"/>
    <property type="match status" value="1"/>
</dbReference>
<dbReference type="SUPFAM" id="SSF52540">
    <property type="entry name" value="P-loop containing nucleoside triphosphate hydrolases"/>
    <property type="match status" value="1"/>
</dbReference>
<dbReference type="InterPro" id="IPR000375">
    <property type="entry name" value="Dynamin_stalk"/>
</dbReference>
<comment type="caution">
    <text evidence="6">The sequence shown here is derived from an EMBL/GenBank/DDBJ whole genome shotgun (WGS) entry which is preliminary data.</text>
</comment>
<accession>A0A397J1M2</accession>
<evidence type="ECO:0000256" key="3">
    <source>
        <dbReference type="SAM" id="Coils"/>
    </source>
</evidence>
<protein>
    <recommendedName>
        <fullName evidence="8">GED domain-containing protein</fullName>
    </recommendedName>
</protein>
<evidence type="ECO:0000256" key="2">
    <source>
        <dbReference type="ARBA" id="ARBA00023134"/>
    </source>
</evidence>
<feature type="domain" description="Dynamin-type G" evidence="5">
    <location>
        <begin position="35"/>
        <end position="344"/>
    </location>
</feature>
<dbReference type="OrthoDB" id="5061070at2759"/>
<dbReference type="GO" id="GO:0005525">
    <property type="term" value="F:GTP binding"/>
    <property type="evidence" value="ECO:0007669"/>
    <property type="project" value="InterPro"/>
</dbReference>
<evidence type="ECO:0000259" key="5">
    <source>
        <dbReference type="PROSITE" id="PS51718"/>
    </source>
</evidence>
<evidence type="ECO:0000313" key="6">
    <source>
        <dbReference type="EMBL" id="RHZ78993.1"/>
    </source>
</evidence>
<evidence type="ECO:0000313" key="7">
    <source>
        <dbReference type="Proteomes" id="UP000266861"/>
    </source>
</evidence>
<dbReference type="Proteomes" id="UP000266861">
    <property type="component" value="Unassembled WGS sequence"/>
</dbReference>
<dbReference type="PANTHER" id="PTHR11566:SF21">
    <property type="entry name" value="DYNAMIN RELATED PROTEIN 1, ISOFORM A"/>
    <property type="match status" value="1"/>
</dbReference>
<dbReference type="InterPro" id="IPR020850">
    <property type="entry name" value="GED_dom"/>
</dbReference>
<sequence>MTQFSNTIAETQYAKKASQYINILNDLRRIGAHSAVDLPTVVFCGNQSAGKSSLLEAISNVQLPRSDGTCTRCVMELRLIELEVEWSCQISLRREYDETGYRLSQPIEAKFGSLIKSHKEVELMARRAQKALLNPSKNSDEYLNWNFETHYDDDADTNELKFTKNVVCLEIKGKNVPNLSLIDLPGIIRHTEKAEDRKFINLIEELVKEYIKKEQSIIIATITCRDEIDNQAIVTLAKEADPAGRRTLGVLTKPDTIERATHKIWLKILRGEVHKLSLGYYVVKNPTKEDLDNKITFEKARQNEENFFEREDPWKNLMSDRIGVKRLQHKLSELLIQAIKRDLPKISKEAEEKLEEIRRELVNVPEKLGENSKIEIYKMVKKCVDKIKLETSASPGSHKLWQTINAKFTEFNNNLFLSRPIFVIGKRSTKFDLLKDEYEFCSPQTPQILQNPQSISFFNEDFRTPQTQQPSFSFSAPPQEYQEYQEDQEDQKDTLKEITEQQITDLITNSRGRLLPGFIPYSSAMTIIKKTQIKWKPPSLECLDEIYEIMFDFVHDVINETFSRFPLLDGEMKRLVNKWLDDCKETTIKYINFISEMEINQPFTLDETSITILKSSFREKLNEILKGEGSEPTDATDIIASLLAYFKIAFKRYADTIAMTIIHAFIDEFTKRVEEKLIEICVNDEEQFDIGELIQEDHTVSFHREDLCSREKHLKNVLDSLRKFGIK</sequence>
<dbReference type="PANTHER" id="PTHR11566">
    <property type="entry name" value="DYNAMIN"/>
    <property type="match status" value="1"/>
</dbReference>
<dbReference type="CDD" id="cd08771">
    <property type="entry name" value="DLP_1"/>
    <property type="match status" value="1"/>
</dbReference>
<gene>
    <name evidence="6" type="ORF">Glove_153g50</name>
</gene>
<dbReference type="GO" id="GO:0048312">
    <property type="term" value="P:intracellular distribution of mitochondria"/>
    <property type="evidence" value="ECO:0007669"/>
    <property type="project" value="TreeGrafter"/>
</dbReference>
<keyword evidence="7" id="KW-1185">Reference proteome</keyword>
<dbReference type="InterPro" id="IPR022812">
    <property type="entry name" value="Dynamin"/>
</dbReference>
<dbReference type="PRINTS" id="PR00195">
    <property type="entry name" value="DYNAMIN"/>
</dbReference>
<dbReference type="GO" id="GO:0003924">
    <property type="term" value="F:GTPase activity"/>
    <property type="evidence" value="ECO:0007669"/>
    <property type="project" value="InterPro"/>
</dbReference>
<dbReference type="EMBL" id="PQFF01000144">
    <property type="protein sequence ID" value="RHZ78993.1"/>
    <property type="molecule type" value="Genomic_DNA"/>
</dbReference>